<evidence type="ECO:0000256" key="6">
    <source>
        <dbReference type="SAM" id="MobiDB-lite"/>
    </source>
</evidence>
<reference evidence="8 9" key="1">
    <citation type="journal article" date="2012" name="J. Bacteriol.">
        <title>Genome sequence of a novel nicotine-degrading strain, Pseudomonas geniculata N1.</title>
        <authorList>
            <person name="Tang H."/>
            <person name="Yu H."/>
            <person name="Tai C."/>
            <person name="Huang K."/>
            <person name="Liu Y."/>
            <person name="Wang L."/>
            <person name="Yao Y."/>
            <person name="Wu G."/>
            <person name="Xu P."/>
        </authorList>
    </citation>
    <scope>NUCLEOTIDE SEQUENCE [LARGE SCALE GENOMIC DNA]</scope>
    <source>
        <strain evidence="8 9">N1</strain>
    </source>
</reference>
<dbReference type="PANTHER" id="PTHR47245:SF2">
    <property type="entry name" value="PEPTIDYL-PROLYL CIS-TRANS ISOMERASE HP_0175-RELATED"/>
    <property type="match status" value="1"/>
</dbReference>
<dbReference type="EC" id="5.2.1.8" evidence="3"/>
<proteinExistence type="inferred from homology"/>
<comment type="caution">
    <text evidence="8">The sequence shown here is derived from an EMBL/GenBank/DDBJ whole genome shotgun (WGS) entry which is preliminary data.</text>
</comment>
<dbReference type="Gene3D" id="3.10.50.40">
    <property type="match status" value="1"/>
</dbReference>
<dbReference type="OrthoDB" id="9769613at2"/>
<dbReference type="AlphaFoldDB" id="A0A0L8ACR2"/>
<evidence type="ECO:0000256" key="5">
    <source>
        <dbReference type="PROSITE-ProRule" id="PRU00278"/>
    </source>
</evidence>
<evidence type="ECO:0000256" key="3">
    <source>
        <dbReference type="ARBA" id="ARBA00013194"/>
    </source>
</evidence>
<dbReference type="PROSITE" id="PS50198">
    <property type="entry name" value="PPIC_PPIASE_2"/>
    <property type="match status" value="1"/>
</dbReference>
<sequence length="299" mass="33846">MGSLPKFLPITVIDSAAPVPAEAHSHHHDAAAQGPRSLGQPAPCRLFVDETAISEADIAREMQHHRAMRPEQSRAEAARALVVRELLRLEAQRLGLQAPEGNRVSDEEVLIQQLLEDAIEDRVPTDEDCRRYFEQNPERFRSPDRVRLRHILLAAPADDVAGRFAARTEGERLVGLLKESPHLFADFALRHSRCPSSSEGGDLGWLQRGQTTPEFDRQVFRLREGLAGFPVESRWGYHVVCVDAREQGHPQPFETVLPQLRDYLELQVRQREVQAYLLQLQERYPVRGLDEIEAEADIG</sequence>
<dbReference type="Pfam" id="PF00639">
    <property type="entry name" value="Rotamase"/>
    <property type="match status" value="1"/>
</dbReference>
<comment type="similarity">
    <text evidence="2">Belongs to the PpiC/parvulin rotamase family.</text>
</comment>
<gene>
    <name evidence="8" type="ORF">W7K_06730</name>
</gene>
<comment type="catalytic activity">
    <reaction evidence="1">
        <text>[protein]-peptidylproline (omega=180) = [protein]-peptidylproline (omega=0)</text>
        <dbReference type="Rhea" id="RHEA:16237"/>
        <dbReference type="Rhea" id="RHEA-COMP:10747"/>
        <dbReference type="Rhea" id="RHEA-COMP:10748"/>
        <dbReference type="ChEBI" id="CHEBI:83833"/>
        <dbReference type="ChEBI" id="CHEBI:83834"/>
        <dbReference type="EC" id="5.2.1.8"/>
    </reaction>
</comment>
<dbReference type="InterPro" id="IPR027304">
    <property type="entry name" value="Trigger_fact/SurA_dom_sf"/>
</dbReference>
<name>A0A0L8ACR2_9GAMM</name>
<keyword evidence="5" id="KW-0413">Isomerase</keyword>
<dbReference type="EMBL" id="AJLO02000015">
    <property type="protein sequence ID" value="KOF00032.1"/>
    <property type="molecule type" value="Genomic_DNA"/>
</dbReference>
<accession>A0A0L8ACR2</accession>
<evidence type="ECO:0000259" key="7">
    <source>
        <dbReference type="PROSITE" id="PS50198"/>
    </source>
</evidence>
<dbReference type="PANTHER" id="PTHR47245">
    <property type="entry name" value="PEPTIDYLPROLYL ISOMERASE"/>
    <property type="match status" value="1"/>
</dbReference>
<dbReference type="GO" id="GO:0003755">
    <property type="term" value="F:peptidyl-prolyl cis-trans isomerase activity"/>
    <property type="evidence" value="ECO:0007669"/>
    <property type="project" value="UniProtKB-KW"/>
</dbReference>
<dbReference type="InterPro" id="IPR000297">
    <property type="entry name" value="PPIase_PpiC"/>
</dbReference>
<dbReference type="InterPro" id="IPR046357">
    <property type="entry name" value="PPIase_dom_sf"/>
</dbReference>
<evidence type="ECO:0000256" key="2">
    <source>
        <dbReference type="ARBA" id="ARBA00007656"/>
    </source>
</evidence>
<dbReference type="SUPFAM" id="SSF54534">
    <property type="entry name" value="FKBP-like"/>
    <property type="match status" value="1"/>
</dbReference>
<dbReference type="Proteomes" id="UP000036890">
    <property type="component" value="Unassembled WGS sequence"/>
</dbReference>
<keyword evidence="4 5" id="KW-0697">Rotamase</keyword>
<evidence type="ECO:0000313" key="9">
    <source>
        <dbReference type="Proteomes" id="UP000036890"/>
    </source>
</evidence>
<organism evidence="8 9">
    <name type="scientific">Stenotrophomonas geniculata N1</name>
    <dbReference type="NCBI Taxonomy" id="1167641"/>
    <lineage>
        <taxon>Bacteria</taxon>
        <taxon>Pseudomonadati</taxon>
        <taxon>Pseudomonadota</taxon>
        <taxon>Gammaproteobacteria</taxon>
        <taxon>Lysobacterales</taxon>
        <taxon>Lysobacteraceae</taxon>
        <taxon>Stenotrophomonas</taxon>
    </lineage>
</organism>
<dbReference type="RefSeq" id="WP_010485314.1">
    <property type="nucleotide sequence ID" value="NZ_AJLO02000015.1"/>
</dbReference>
<evidence type="ECO:0000313" key="8">
    <source>
        <dbReference type="EMBL" id="KOF00032.1"/>
    </source>
</evidence>
<protein>
    <recommendedName>
        <fullName evidence="3">peptidylprolyl isomerase</fullName>
        <ecNumber evidence="3">5.2.1.8</ecNumber>
    </recommendedName>
</protein>
<feature type="domain" description="PpiC" evidence="7">
    <location>
        <begin position="143"/>
        <end position="244"/>
    </location>
</feature>
<evidence type="ECO:0000256" key="1">
    <source>
        <dbReference type="ARBA" id="ARBA00000971"/>
    </source>
</evidence>
<dbReference type="SUPFAM" id="SSF109998">
    <property type="entry name" value="Triger factor/SurA peptide-binding domain-like"/>
    <property type="match status" value="1"/>
</dbReference>
<feature type="region of interest" description="Disordered" evidence="6">
    <location>
        <begin position="20"/>
        <end position="41"/>
    </location>
</feature>
<evidence type="ECO:0000256" key="4">
    <source>
        <dbReference type="ARBA" id="ARBA00023110"/>
    </source>
</evidence>
<dbReference type="GeneID" id="90525076"/>
<dbReference type="InterPro" id="IPR050245">
    <property type="entry name" value="PrsA_foldase"/>
</dbReference>